<geneLocation type="plasmid" evidence="1 2">
    <name>pDATS03</name>
</geneLocation>
<dbReference type="EMBL" id="CP115168">
    <property type="protein sequence ID" value="WDA60748.1"/>
    <property type="molecule type" value="Genomic_DNA"/>
</dbReference>
<protein>
    <submittedName>
        <fullName evidence="1">Uncharacterized protein</fullName>
    </submittedName>
</protein>
<dbReference type="Proteomes" id="UP001217044">
    <property type="component" value="Plasmid pDATS03"/>
</dbReference>
<name>A0ABY7V6E3_9DEIO</name>
<reference evidence="1 2" key="1">
    <citation type="submission" date="2022-12" db="EMBL/GenBank/DDBJ databases">
        <title>Genome Sequence of Deinococcus aquaticus Type Strain PB314.</title>
        <authorList>
            <person name="Albert C."/>
            <person name="Hill J."/>
            <person name="Boren L."/>
            <person name="Scholz-Ng S."/>
            <person name="Fatema N."/>
            <person name="Grosso R."/>
            <person name="Soboslay E."/>
            <person name="Tuohy J."/>
        </authorList>
    </citation>
    <scope>NUCLEOTIDE SEQUENCE [LARGE SCALE GENOMIC DNA]</scope>
    <source>
        <strain evidence="1 2">PB-314</strain>
        <plasmid evidence="1 2">pDATS03</plasmid>
    </source>
</reference>
<keyword evidence="1" id="KW-0614">Plasmid</keyword>
<sequence length="143" mass="15496">MTSSFCRAARCPDVKPVLTGDKFADASELFRVYRYPLNLAGTGIILAELTARTRPDGRLDVLKFEFLVPIRRGVQAARPILNDWLRLAGLPASAAQACLQTLDRASTAALKGLPSTLEGSCTAENGRAGYRIVRFAVSLKDTL</sequence>
<dbReference type="RefSeq" id="WP_273991495.1">
    <property type="nucleotide sequence ID" value="NZ_BAABQT010000036.1"/>
</dbReference>
<evidence type="ECO:0000313" key="1">
    <source>
        <dbReference type="EMBL" id="WDA60748.1"/>
    </source>
</evidence>
<organism evidence="1 2">
    <name type="scientific">Deinococcus aquaticus</name>
    <dbReference type="NCBI Taxonomy" id="328692"/>
    <lineage>
        <taxon>Bacteria</taxon>
        <taxon>Thermotogati</taxon>
        <taxon>Deinococcota</taxon>
        <taxon>Deinococci</taxon>
        <taxon>Deinococcales</taxon>
        <taxon>Deinococcaceae</taxon>
        <taxon>Deinococcus</taxon>
    </lineage>
</organism>
<accession>A0ABY7V6E3</accession>
<gene>
    <name evidence="1" type="ORF">M8445_18115</name>
</gene>
<evidence type="ECO:0000313" key="2">
    <source>
        <dbReference type="Proteomes" id="UP001217044"/>
    </source>
</evidence>
<keyword evidence="2" id="KW-1185">Reference proteome</keyword>
<proteinExistence type="predicted"/>